<proteinExistence type="predicted"/>
<dbReference type="GO" id="GO:0000976">
    <property type="term" value="F:transcription cis-regulatory region binding"/>
    <property type="evidence" value="ECO:0007669"/>
    <property type="project" value="TreeGrafter"/>
</dbReference>
<dbReference type="PANTHER" id="PTHR31845">
    <property type="entry name" value="FINGER DOMAIN PROTEIN, PUTATIVE-RELATED"/>
    <property type="match status" value="1"/>
</dbReference>
<dbReference type="STRING" id="322104.A3LVE3"/>
<dbReference type="HOGENOM" id="CLU_015609_0_0_1"/>
<comment type="subcellular location">
    <subcellularLocation>
        <location evidence="1">Nucleus</location>
    </subcellularLocation>
</comment>
<keyword evidence="7" id="KW-0539">Nucleus</keyword>
<sequence>MSHELHLLNQQIKTQSVSPPPSMEEHTAPQSTSSTPPPVLKSGKPKRIACVECRQQKSRCDAHEKHPGPCTRCIKKGLKCDLKSDYKRTYKRARIAEIEKEFTELKKSLSSSQAADLISKIPSLAQHLCQEFTSHFHISNMKGADNRFSLNSSETNNSIPNTPSIYRQIDQPLSQNYHYASTAEKTILPEYVLHCEQKSIDVITLSSETIRALYIEYVEHFHPILPVVDVSKGPERLYKLCPALFWVIMFVSLRRFSEDSHHKLLLELSPIVKGILAEIMISPITRYNPTEEDEPILNASSVFSVQAFLLYSFWPPVTSSLSADSSYTTVGTALFQAIRIGLHTPASISDGQQKTPQQLFMAHESAKTWIICNIVSQTIATSFGFPAFVQFDSSIWNSIRPGSNISIPRSIQLMMEIAHFGDQVAKTLNSNTLDPYALVDPTERLPLLKLLQRRLDEIEIRMSHDLPSDDGFRRFQLLSARVHLLTYYFMDSSRIADFELQRGLVNLYNAAMSLINLAQLFQEKDRKFVKYLPGVYVLNIWQSACIIGKLIHSPLKKIVDTGSGKQSYLAAISLAAKASILKHDMAHRSSGIMRNMWQVFRQLDDKKMSSLSINIRTRMSASVFFDCLYLLRDQVGMTKLSNESQKVGNGGSQKSTPGSSTSSRTRKQRSLSNTVNAESKARKIIRTIPLDPQPIS</sequence>
<evidence type="ECO:0000256" key="6">
    <source>
        <dbReference type="ARBA" id="ARBA00023163"/>
    </source>
</evidence>
<dbReference type="FunFam" id="4.10.240.10:FF:000003">
    <property type="entry name" value="C6 transcription factor (Leu3)"/>
    <property type="match status" value="1"/>
</dbReference>
<evidence type="ECO:0000313" key="11">
    <source>
        <dbReference type="Proteomes" id="UP000002258"/>
    </source>
</evidence>
<dbReference type="InterPro" id="IPR001138">
    <property type="entry name" value="Zn2Cys6_DnaBD"/>
</dbReference>
<dbReference type="OrthoDB" id="2341546at2759"/>
<dbReference type="GO" id="GO:0005634">
    <property type="term" value="C:nucleus"/>
    <property type="evidence" value="ECO:0007669"/>
    <property type="project" value="UniProtKB-SubCell"/>
</dbReference>
<dbReference type="InterPro" id="IPR036864">
    <property type="entry name" value="Zn2-C6_fun-type_DNA-bd_sf"/>
</dbReference>
<dbReference type="CDD" id="cd00067">
    <property type="entry name" value="GAL4"/>
    <property type="match status" value="1"/>
</dbReference>
<dbReference type="GO" id="GO:0001228">
    <property type="term" value="F:DNA-binding transcription activator activity, RNA polymerase II-specific"/>
    <property type="evidence" value="ECO:0007669"/>
    <property type="project" value="EnsemblFungi"/>
</dbReference>
<evidence type="ECO:0000256" key="4">
    <source>
        <dbReference type="ARBA" id="ARBA00023015"/>
    </source>
</evidence>
<dbReference type="InterPro" id="IPR051089">
    <property type="entry name" value="prtT"/>
</dbReference>
<evidence type="ECO:0000256" key="5">
    <source>
        <dbReference type="ARBA" id="ARBA00023125"/>
    </source>
</evidence>
<dbReference type="FunCoup" id="A3LVE3">
    <property type="interactions" value="502"/>
</dbReference>
<dbReference type="SMART" id="SM00066">
    <property type="entry name" value="GAL4"/>
    <property type="match status" value="1"/>
</dbReference>
<keyword evidence="3" id="KW-0862">Zinc</keyword>
<dbReference type="PROSITE" id="PS50048">
    <property type="entry name" value="ZN2_CY6_FUNGAL_2"/>
    <property type="match status" value="1"/>
</dbReference>
<evidence type="ECO:0000256" key="3">
    <source>
        <dbReference type="ARBA" id="ARBA00022833"/>
    </source>
</evidence>
<evidence type="ECO:0000256" key="2">
    <source>
        <dbReference type="ARBA" id="ARBA00022723"/>
    </source>
</evidence>
<dbReference type="eggNOG" id="ENOG502QPVP">
    <property type="taxonomic scope" value="Eukaryota"/>
</dbReference>
<dbReference type="GO" id="GO:0008270">
    <property type="term" value="F:zinc ion binding"/>
    <property type="evidence" value="ECO:0007669"/>
    <property type="project" value="InterPro"/>
</dbReference>
<dbReference type="CDD" id="cd12148">
    <property type="entry name" value="fungal_TF_MHR"/>
    <property type="match status" value="1"/>
</dbReference>
<keyword evidence="6" id="KW-0804">Transcription</keyword>
<gene>
    <name evidence="10" type="ORF">PICST_60934</name>
</gene>
<evidence type="ECO:0000256" key="8">
    <source>
        <dbReference type="SAM" id="MobiDB-lite"/>
    </source>
</evidence>
<name>A3LVE3_PICST</name>
<dbReference type="InParanoid" id="A3LVE3"/>
<dbReference type="AlphaFoldDB" id="A3LVE3"/>
<dbReference type="EMBL" id="CP000499">
    <property type="protein sequence ID" value="ABN67105.2"/>
    <property type="molecule type" value="Genomic_DNA"/>
</dbReference>
<feature type="region of interest" description="Disordered" evidence="8">
    <location>
        <begin position="1"/>
        <end position="43"/>
    </location>
</feature>
<accession>A3LVE3</accession>
<keyword evidence="4" id="KW-0805">Transcription regulation</keyword>
<dbReference type="Pfam" id="PF00172">
    <property type="entry name" value="Zn_clus"/>
    <property type="match status" value="1"/>
</dbReference>
<dbReference type="RefSeq" id="XP_001385134.2">
    <property type="nucleotide sequence ID" value="XM_001385097.1"/>
</dbReference>
<feature type="non-terminal residue" evidence="10">
    <location>
        <position position="696"/>
    </location>
</feature>
<dbReference type="PANTHER" id="PTHR31845:SF21">
    <property type="entry name" value="REGULATORY PROTEIN LEU3"/>
    <property type="match status" value="1"/>
</dbReference>
<dbReference type="Proteomes" id="UP000002258">
    <property type="component" value="Chromosome 5"/>
</dbReference>
<reference evidence="10 11" key="1">
    <citation type="journal article" date="2007" name="Nat. Biotechnol.">
        <title>Genome sequence of the lignocellulose-bioconverting and xylose-fermenting yeast Pichia stipitis.</title>
        <authorList>
            <person name="Jeffries T.W."/>
            <person name="Grigoriev I.V."/>
            <person name="Grimwood J."/>
            <person name="Laplaza J.M."/>
            <person name="Aerts A."/>
            <person name="Salamov A."/>
            <person name="Schmutz J."/>
            <person name="Lindquist E."/>
            <person name="Dehal P."/>
            <person name="Shapiro H."/>
            <person name="Jin Y.S."/>
            <person name="Passoth V."/>
            <person name="Richardson P.M."/>
        </authorList>
    </citation>
    <scope>NUCLEOTIDE SEQUENCE [LARGE SCALE GENOMIC DNA]</scope>
    <source>
        <strain evidence="11">ATCC 58785 / CBS 6054 / NBRC 10063 / NRRL Y-11545</strain>
    </source>
</reference>
<organism evidence="10 11">
    <name type="scientific">Scheffersomyces stipitis (strain ATCC 58785 / CBS 6054 / NBRC 10063 / NRRL Y-11545)</name>
    <name type="common">Yeast</name>
    <name type="synonym">Pichia stipitis</name>
    <dbReference type="NCBI Taxonomy" id="322104"/>
    <lineage>
        <taxon>Eukaryota</taxon>
        <taxon>Fungi</taxon>
        <taxon>Dikarya</taxon>
        <taxon>Ascomycota</taxon>
        <taxon>Saccharomycotina</taxon>
        <taxon>Pichiomycetes</taxon>
        <taxon>Debaryomycetaceae</taxon>
        <taxon>Scheffersomyces</taxon>
    </lineage>
</organism>
<dbReference type="SUPFAM" id="SSF57701">
    <property type="entry name" value="Zn2/Cys6 DNA-binding domain"/>
    <property type="match status" value="1"/>
</dbReference>
<dbReference type="KEGG" id="pic:PICST_60934"/>
<dbReference type="PROSITE" id="PS00463">
    <property type="entry name" value="ZN2_CY6_FUNGAL_1"/>
    <property type="match status" value="1"/>
</dbReference>
<keyword evidence="2" id="KW-0479">Metal-binding</keyword>
<evidence type="ECO:0000256" key="7">
    <source>
        <dbReference type="ARBA" id="ARBA00023242"/>
    </source>
</evidence>
<evidence type="ECO:0000313" key="10">
    <source>
        <dbReference type="EMBL" id="ABN67105.2"/>
    </source>
</evidence>
<feature type="compositionally biased region" description="Low complexity" evidence="8">
    <location>
        <begin position="652"/>
        <end position="663"/>
    </location>
</feature>
<protein>
    <recommendedName>
        <fullName evidence="9">Zn(2)-C6 fungal-type domain-containing protein</fullName>
    </recommendedName>
</protein>
<feature type="compositionally biased region" description="Polar residues" evidence="8">
    <location>
        <begin position="8"/>
        <end position="17"/>
    </location>
</feature>
<evidence type="ECO:0000259" key="9">
    <source>
        <dbReference type="PROSITE" id="PS50048"/>
    </source>
</evidence>
<dbReference type="GeneID" id="4839077"/>
<dbReference type="GO" id="GO:0001227">
    <property type="term" value="F:DNA-binding transcription repressor activity, RNA polymerase II-specific"/>
    <property type="evidence" value="ECO:0007669"/>
    <property type="project" value="EnsemblFungi"/>
</dbReference>
<feature type="domain" description="Zn(2)-C6 fungal-type" evidence="9">
    <location>
        <begin position="49"/>
        <end position="82"/>
    </location>
</feature>
<dbReference type="OMA" id="MQIGLHQ"/>
<evidence type="ECO:0000256" key="1">
    <source>
        <dbReference type="ARBA" id="ARBA00004123"/>
    </source>
</evidence>
<keyword evidence="11" id="KW-1185">Reference proteome</keyword>
<keyword evidence="5" id="KW-0238">DNA-binding</keyword>
<feature type="region of interest" description="Disordered" evidence="8">
    <location>
        <begin position="641"/>
        <end position="696"/>
    </location>
</feature>
<dbReference type="Gene3D" id="4.10.240.10">
    <property type="entry name" value="Zn(2)-C6 fungal-type DNA-binding domain"/>
    <property type="match status" value="1"/>
</dbReference>
<dbReference type="GO" id="GO:2001278">
    <property type="term" value="P:positive regulation of L-leucine biosynthetic process"/>
    <property type="evidence" value="ECO:0007669"/>
    <property type="project" value="EnsemblFungi"/>
</dbReference>